<evidence type="ECO:0000256" key="7">
    <source>
        <dbReference type="SAM" id="MobiDB-lite"/>
    </source>
</evidence>
<dbReference type="Gene3D" id="3.30.420.10">
    <property type="entry name" value="Ribonuclease H-like superfamily/Ribonuclease H"/>
    <property type="match status" value="1"/>
</dbReference>
<dbReference type="GO" id="GO:0004519">
    <property type="term" value="F:endonuclease activity"/>
    <property type="evidence" value="ECO:0007669"/>
    <property type="project" value="UniProtKB-KW"/>
</dbReference>
<evidence type="ECO:0000313" key="10">
    <source>
        <dbReference type="EMBL" id="MBY26970.1"/>
    </source>
</evidence>
<feature type="domain" description="Peptidase A2" evidence="8">
    <location>
        <begin position="481"/>
        <end position="561"/>
    </location>
</feature>
<dbReference type="GO" id="GO:0003676">
    <property type="term" value="F:nucleic acid binding"/>
    <property type="evidence" value="ECO:0007669"/>
    <property type="project" value="InterPro"/>
</dbReference>
<evidence type="ECO:0000256" key="5">
    <source>
        <dbReference type="ARBA" id="ARBA00022801"/>
    </source>
</evidence>
<dbReference type="Pfam" id="PF05380">
    <property type="entry name" value="Peptidase_A17"/>
    <property type="match status" value="1"/>
</dbReference>
<dbReference type="SUPFAM" id="SSF50630">
    <property type="entry name" value="Acid proteases"/>
    <property type="match status" value="1"/>
</dbReference>
<dbReference type="PROSITE" id="PS00141">
    <property type="entry name" value="ASP_PROTEASE"/>
    <property type="match status" value="1"/>
</dbReference>
<keyword evidence="1" id="KW-0808">Transferase</keyword>
<protein>
    <submittedName>
        <fullName evidence="10">Uncharacterized protein</fullName>
    </submittedName>
</protein>
<keyword evidence="4" id="KW-0255">Endonuclease</keyword>
<dbReference type="GO" id="GO:0006508">
    <property type="term" value="P:proteolysis"/>
    <property type="evidence" value="ECO:0007669"/>
    <property type="project" value="InterPro"/>
</dbReference>
<proteinExistence type="predicted"/>
<dbReference type="Pfam" id="PF18701">
    <property type="entry name" value="DUF5641"/>
    <property type="match status" value="1"/>
</dbReference>
<gene>
    <name evidence="10" type="ORF">g.150532</name>
</gene>
<dbReference type="InterPro" id="IPR008042">
    <property type="entry name" value="Retrotrans_Pao"/>
</dbReference>
<accession>A0A2S2PC00</accession>
<dbReference type="InterPro" id="IPR012337">
    <property type="entry name" value="RNaseH-like_sf"/>
</dbReference>
<dbReference type="SUPFAM" id="SSF56672">
    <property type="entry name" value="DNA/RNA polymerases"/>
    <property type="match status" value="1"/>
</dbReference>
<dbReference type="Gene3D" id="2.40.70.10">
    <property type="entry name" value="Acid Proteases"/>
    <property type="match status" value="1"/>
</dbReference>
<dbReference type="InterPro" id="IPR001584">
    <property type="entry name" value="Integrase_cat-core"/>
</dbReference>
<feature type="compositionally biased region" description="Basic and acidic residues" evidence="7">
    <location>
        <begin position="333"/>
        <end position="349"/>
    </location>
</feature>
<keyword evidence="3" id="KW-0540">Nuclease</keyword>
<dbReference type="PROSITE" id="PS50994">
    <property type="entry name" value="INTEGRASE"/>
    <property type="match status" value="1"/>
</dbReference>
<dbReference type="GO" id="GO:0015074">
    <property type="term" value="P:DNA integration"/>
    <property type="evidence" value="ECO:0007669"/>
    <property type="project" value="InterPro"/>
</dbReference>
<sequence length="1733" mass="193743">MDTVRVKRSKNRALAKRTAILDRIKSIFDLGLSGESDLNARQRFLISVNDLTDLWAKFVVENDAFLDALIELGEEGDFSSSVEIEANEMVVSVKALAIRFSSSSNIPERIVDEPKCGSESDAVGSSVIHPSSDKTQTVTTLAAQPLHSVRLPEIPLPQFSGDLADWPVFRDRFIALVDSRSNISNIEKFYYLLSCLELEASEVVKGITVSNDTYSLAWKALVERFDKPRKLASFILDTILSAPIIQQESVSSLNKFLNVFDETIGTLESLEIPNFGDFLLFSIAFRSLPVSSRRLFETSNSEEYPKVQELFKFVKSRIQVLELAGGASSSSGTKEEHPKLSSTKKEWTKGRRTSTSLVAAQPSSTLPSKSVKCPNCDGPHQLSNCLKFKGLSVDGRYEIVSKHRLCMSCFSNKHWSSKCRESCSKCKRRHHLLLHRDAEASQGSAAQQPPVVMFGSRPSLSVLLGTAVVMVRDVSGNFQPVRALLDSGSQTSIIKKSCLDRLGLKRSKWTASLTGLSGQSVPRVLGKVQLEIQSCYEPVPVITVTAWVLPTITADLPNQQLSVGIREGCSHLQLADPSFDTPAPVDLLLGADVFPQVWAGEQCSLGRGLPTAYSSTFGWVLIGPVSQDVSSNAHCLLATLNPSIESLMERFWEVEEPEEAPAQFTDQGCCEAKFKAETTIDETGRYSVPLPFRQGMPLPTFDGMKRIAIKRFEHLERKLTQDEKLGAAYREFMAEYEVLGHMTVAQNPGLYVIPHHAVWKQGISHSKLRVVFDASARCNSGQSLNDALYVGPKLQRDIVDVLLGFRLYCFAFSSDICKMYRQIQVNTEYRQYQHILWRASPVEALKEYTLNTVTYGVNSAPFLALRVLHDIADRCDPSLSSVQTAIRLQTYMDDICTGADTLDEALRLQQSLVKTLMSHGFELRKWSSNTPALLERIPEEDRMSGSHSFEDERSTVKVLGLNWSPEEDVLGYDFSEIKVTYTKRGVLSVIARIFDPLGFLSPVVLFAKHLMQLIWSSGTAWDDKLPPEIEEMWSQFVAELPSLSSVRVPRFVGTQRGSTYTLCGFCDASVRGYAALVYLRIVLPSNQIVVQLLGGKTKLAPRHSMTVPRLELCGAGLLARWLSRIQETLSAQLTISDVYAWTDSSIVLSWLTTPHVSYKVFVSNRISKIHQLLPSCKWLHVSSEGNPADCASRGLKPSELNHHDLYWNGPSFLYSSPDNWPSEIPRLSVEEIPEVKAVSLLISSDQNQEWFDRFSSYQHMLRVVVWVRRFVSLCKRKPVSLGILSLGELNEALMVIVKHSQLVHFRLLYLELSRNARISSKPLARLFPYIDSAGIIRVGGRLRNSQISTSQKHPMLLAKTSHLSRLLVRHWHISSCHSGARLVASLVSKQFWILSIRRVIGNELKDCVTCVRLAAVNPQPVMADLPSSRVIPCRPFSKVGIDFAGPLTMRELKLRKAREYKVYISVFICMTVKAVHLEVVSDLSTPAFLAALDRFVARRGLPSDIYSDCGTNFVGASKQLRQFFSEAKTRDQLSSHLPCSWHFNPPSAPHFGGIWEAAVKSMKRLLVRVVGVHTLTYEELNTVICRIESVLNSRPLTPLSSDPGDLESLTPGHFLIGQPLLCVPEPNVLDTSGRLTSRWKLLHQCHQAFWKRWSSEYLNSLQLRSKWTYADTQLRVGDMVLIKDNVTTPLGWRLGRVIELLPGPDKVVRVVKLMTGLGALIRPVVKLVRLPTE</sequence>
<dbReference type="InterPro" id="IPR001995">
    <property type="entry name" value="Peptidase_A2_cat"/>
</dbReference>
<evidence type="ECO:0000256" key="2">
    <source>
        <dbReference type="ARBA" id="ARBA00022695"/>
    </source>
</evidence>
<feature type="region of interest" description="Disordered" evidence="7">
    <location>
        <begin position="327"/>
        <end position="361"/>
    </location>
</feature>
<keyword evidence="5" id="KW-0378">Hydrolase</keyword>
<dbReference type="InterPro" id="IPR040676">
    <property type="entry name" value="DUF5641"/>
</dbReference>
<dbReference type="EMBL" id="GGMR01014351">
    <property type="protein sequence ID" value="MBY26970.1"/>
    <property type="molecule type" value="Transcribed_RNA"/>
</dbReference>
<evidence type="ECO:0000256" key="3">
    <source>
        <dbReference type="ARBA" id="ARBA00022722"/>
    </source>
</evidence>
<dbReference type="InterPro" id="IPR001969">
    <property type="entry name" value="Aspartic_peptidase_AS"/>
</dbReference>
<dbReference type="Pfam" id="PF03564">
    <property type="entry name" value="DUF1759"/>
    <property type="match status" value="1"/>
</dbReference>
<keyword evidence="2" id="KW-0548">Nucleotidyltransferase</keyword>
<name>A0A2S2PC00_SCHGA</name>
<dbReference type="InterPro" id="IPR036397">
    <property type="entry name" value="RNaseH_sf"/>
</dbReference>
<dbReference type="Pfam" id="PF13650">
    <property type="entry name" value="Asp_protease_2"/>
    <property type="match status" value="1"/>
</dbReference>
<dbReference type="InterPro" id="IPR043502">
    <property type="entry name" value="DNA/RNA_pol_sf"/>
</dbReference>
<evidence type="ECO:0000256" key="4">
    <source>
        <dbReference type="ARBA" id="ARBA00022759"/>
    </source>
</evidence>
<dbReference type="SUPFAM" id="SSF53098">
    <property type="entry name" value="Ribonuclease H-like"/>
    <property type="match status" value="1"/>
</dbReference>
<dbReference type="InterPro" id="IPR021109">
    <property type="entry name" value="Peptidase_aspartic_dom_sf"/>
</dbReference>
<evidence type="ECO:0000259" key="9">
    <source>
        <dbReference type="PROSITE" id="PS50994"/>
    </source>
</evidence>
<dbReference type="PANTHER" id="PTHR47331:SF1">
    <property type="entry name" value="GAG-LIKE PROTEIN"/>
    <property type="match status" value="1"/>
</dbReference>
<dbReference type="GO" id="GO:0003964">
    <property type="term" value="F:RNA-directed DNA polymerase activity"/>
    <property type="evidence" value="ECO:0007669"/>
    <property type="project" value="UniProtKB-KW"/>
</dbReference>
<evidence type="ECO:0000256" key="6">
    <source>
        <dbReference type="ARBA" id="ARBA00022918"/>
    </source>
</evidence>
<dbReference type="PANTHER" id="PTHR47331">
    <property type="entry name" value="PHD-TYPE DOMAIN-CONTAINING PROTEIN"/>
    <property type="match status" value="1"/>
</dbReference>
<dbReference type="PROSITE" id="PS50175">
    <property type="entry name" value="ASP_PROT_RETROV"/>
    <property type="match status" value="1"/>
</dbReference>
<dbReference type="InterPro" id="IPR005312">
    <property type="entry name" value="DUF1759"/>
</dbReference>
<dbReference type="GO" id="GO:0042575">
    <property type="term" value="C:DNA polymerase complex"/>
    <property type="evidence" value="ECO:0007669"/>
    <property type="project" value="UniProtKB-ARBA"/>
</dbReference>
<keyword evidence="6" id="KW-0695">RNA-directed DNA polymerase</keyword>
<feature type="domain" description="Integrase catalytic" evidence="9">
    <location>
        <begin position="1431"/>
        <end position="1619"/>
    </location>
</feature>
<evidence type="ECO:0000256" key="1">
    <source>
        <dbReference type="ARBA" id="ARBA00022679"/>
    </source>
</evidence>
<evidence type="ECO:0000259" key="8">
    <source>
        <dbReference type="PROSITE" id="PS50175"/>
    </source>
</evidence>
<reference evidence="10" key="1">
    <citation type="submission" date="2018-04" db="EMBL/GenBank/DDBJ databases">
        <title>Transcriptome of Schizaphis graminum biotype I.</title>
        <authorList>
            <person name="Scully E.D."/>
            <person name="Geib S.M."/>
            <person name="Palmer N.A."/>
            <person name="Koch K."/>
            <person name="Bradshaw J."/>
            <person name="Heng-Moss T."/>
            <person name="Sarath G."/>
        </authorList>
    </citation>
    <scope>NUCLEOTIDE SEQUENCE</scope>
</reference>
<dbReference type="GO" id="GO:0004190">
    <property type="term" value="F:aspartic-type endopeptidase activity"/>
    <property type="evidence" value="ECO:0007669"/>
    <property type="project" value="InterPro"/>
</dbReference>
<dbReference type="CDD" id="cd00303">
    <property type="entry name" value="retropepsin_like"/>
    <property type="match status" value="1"/>
</dbReference>
<organism evidence="10">
    <name type="scientific">Schizaphis graminum</name>
    <name type="common">Green bug aphid</name>
    <dbReference type="NCBI Taxonomy" id="13262"/>
    <lineage>
        <taxon>Eukaryota</taxon>
        <taxon>Metazoa</taxon>
        <taxon>Ecdysozoa</taxon>
        <taxon>Arthropoda</taxon>
        <taxon>Hexapoda</taxon>
        <taxon>Insecta</taxon>
        <taxon>Pterygota</taxon>
        <taxon>Neoptera</taxon>
        <taxon>Paraneoptera</taxon>
        <taxon>Hemiptera</taxon>
        <taxon>Sternorrhyncha</taxon>
        <taxon>Aphidomorpha</taxon>
        <taxon>Aphidoidea</taxon>
        <taxon>Aphididae</taxon>
        <taxon>Aphidini</taxon>
        <taxon>Schizaphis</taxon>
    </lineage>
</organism>